<dbReference type="InterPro" id="IPR011044">
    <property type="entry name" value="Quino_amine_DH_bsu"/>
</dbReference>
<evidence type="ECO:0000313" key="2">
    <source>
        <dbReference type="Proteomes" id="UP000239415"/>
    </source>
</evidence>
<dbReference type="RefSeq" id="WP_146169324.1">
    <property type="nucleotide sequence ID" value="NZ_BOMO01000098.1"/>
</dbReference>
<protein>
    <submittedName>
        <fullName evidence="1">Uncharacterized protein</fullName>
    </submittedName>
</protein>
<name>A0A2T0K618_9ACTN</name>
<organism evidence="1 2">
    <name type="scientific">Actinoplanes italicus</name>
    <dbReference type="NCBI Taxonomy" id="113567"/>
    <lineage>
        <taxon>Bacteria</taxon>
        <taxon>Bacillati</taxon>
        <taxon>Actinomycetota</taxon>
        <taxon>Actinomycetes</taxon>
        <taxon>Micromonosporales</taxon>
        <taxon>Micromonosporaceae</taxon>
        <taxon>Actinoplanes</taxon>
    </lineage>
</organism>
<reference evidence="1 2" key="1">
    <citation type="submission" date="2018-03" db="EMBL/GenBank/DDBJ databases">
        <title>Genomic Encyclopedia of Archaeal and Bacterial Type Strains, Phase II (KMG-II): from individual species to whole genera.</title>
        <authorList>
            <person name="Goeker M."/>
        </authorList>
    </citation>
    <scope>NUCLEOTIDE SEQUENCE [LARGE SCALE GENOMIC DNA]</scope>
    <source>
        <strain evidence="1 2">DSM 43146</strain>
    </source>
</reference>
<gene>
    <name evidence="1" type="ORF">CLV67_11369</name>
</gene>
<dbReference type="EMBL" id="PVMZ01000013">
    <property type="protein sequence ID" value="PRX18236.1"/>
    <property type="molecule type" value="Genomic_DNA"/>
</dbReference>
<keyword evidence="2" id="KW-1185">Reference proteome</keyword>
<evidence type="ECO:0000313" key="1">
    <source>
        <dbReference type="EMBL" id="PRX18236.1"/>
    </source>
</evidence>
<dbReference type="AlphaFoldDB" id="A0A2T0K618"/>
<comment type="caution">
    <text evidence="1">The sequence shown here is derived from an EMBL/GenBank/DDBJ whole genome shotgun (WGS) entry which is preliminary data.</text>
</comment>
<dbReference type="OrthoDB" id="3450751at2"/>
<dbReference type="Proteomes" id="UP000239415">
    <property type="component" value="Unassembled WGS sequence"/>
</dbReference>
<proteinExistence type="predicted"/>
<dbReference type="SUPFAM" id="SSF50969">
    <property type="entry name" value="YVTN repeat-like/Quinoprotein amine dehydrogenase"/>
    <property type="match status" value="1"/>
</dbReference>
<sequence length="676" mass="73088">MDTEQLRELARRVVVRAANRAGGTRAAYDSWRLIRAGDRGGQIAVDGVWQAWLYDPDPRWWTALSRWRLPADPRSRVDSGLRSAEQVHALSLAALDDPATGTSADGLVQAVTMTGHPIAEIAQRRILALDGRSTIDDVCLAAIGRPDVVGLLERYGLQPVSEPAAAAYFLLTGQQFRYWEHDPDQTLLARAYRELPALRPRLRGAIPDFGDVDAARVVVTALDGVTKEPAEVAYVAGRMADGHDWDGLWRFARGLPPAEASRALREADPGWRPSDLDEAELYLLLRSTDTAGLLNRVTALGTPRRFEVDGRVLHGAFSADATLTAMTVRRGSRVVVQVLDLEQGRSAQAYDLGADDHGPVSFAGRRLIACQPWPGDTSSNSTVWWFGDRKRIGRALPGRALDLRPVSADGAAQIALVQRSPRHQPELMTVRRHGPPATRQPRMSGLNWPPPGITSPSSLLATDPASGRIAVADKQILIADVVRGNRLRGLVLHSRAFSDGAYLSLCFDGPEHLIAADGFEVTRFQIAGWYVLPVARTDAARGLVVRVPYRNAVAVADPGQGIVYLDAETLERQDESTGGLTGLRGHPKLWAAPDGSHAACLDYSAVHVVLAAEAPLADLSRRALDQATGADEVTLATARNHPAIRERAGVLLDILEANQHLRRAAGGPGARCEPGA</sequence>
<accession>A0A2T0K618</accession>